<dbReference type="InterPro" id="IPR018491">
    <property type="entry name" value="SLC12_C"/>
</dbReference>
<evidence type="ECO:0000259" key="2">
    <source>
        <dbReference type="Pfam" id="PF03522"/>
    </source>
</evidence>
<reference evidence="3 4" key="1">
    <citation type="submission" date="2015-07" db="EMBL/GenBank/DDBJ databases">
        <title>Emmonsia species relationships and genome sequence.</title>
        <authorList>
            <person name="Cuomo C.A."/>
            <person name="Schwartz I.S."/>
            <person name="Kenyon C."/>
            <person name="de Hoog G.S."/>
            <person name="Govender N.P."/>
            <person name="Botha A."/>
            <person name="Moreno L."/>
            <person name="de Vries M."/>
            <person name="Munoz J.F."/>
            <person name="Stielow J.B."/>
        </authorList>
    </citation>
    <scope>NUCLEOTIDE SEQUENCE [LARGE SCALE GENOMIC DNA]</scope>
    <source>
        <strain evidence="3 4">CBS 136260</strain>
    </source>
</reference>
<accession>A0A1B7NLL4</accession>
<evidence type="ECO:0000313" key="3">
    <source>
        <dbReference type="EMBL" id="OAX77731.1"/>
    </source>
</evidence>
<dbReference type="STRING" id="1658172.A0A1B7NLL4"/>
<evidence type="ECO:0000256" key="1">
    <source>
        <dbReference type="SAM" id="MobiDB-lite"/>
    </source>
</evidence>
<keyword evidence="4" id="KW-1185">Reference proteome</keyword>
<dbReference type="AlphaFoldDB" id="A0A1B7NLL4"/>
<feature type="region of interest" description="Disordered" evidence="1">
    <location>
        <begin position="1"/>
        <end position="155"/>
    </location>
</feature>
<feature type="compositionally biased region" description="Basic residues" evidence="1">
    <location>
        <begin position="8"/>
        <end position="18"/>
    </location>
</feature>
<dbReference type="GO" id="GO:0006811">
    <property type="term" value="P:monoatomic ion transport"/>
    <property type="evidence" value="ECO:0007669"/>
    <property type="project" value="InterPro"/>
</dbReference>
<feature type="compositionally biased region" description="Low complexity" evidence="1">
    <location>
        <begin position="126"/>
        <end position="150"/>
    </location>
</feature>
<dbReference type="Pfam" id="PF03522">
    <property type="entry name" value="SLC12"/>
    <property type="match status" value="1"/>
</dbReference>
<evidence type="ECO:0000313" key="4">
    <source>
        <dbReference type="Proteomes" id="UP000091918"/>
    </source>
</evidence>
<dbReference type="GO" id="GO:0022857">
    <property type="term" value="F:transmembrane transporter activity"/>
    <property type="evidence" value="ECO:0007669"/>
    <property type="project" value="InterPro"/>
</dbReference>
<proteinExistence type="predicted"/>
<sequence length="233" mass="24690">MKQGTRANLHKPKHHKARNILPRARTESAVADESSLSDSDVATLRRHGPTITTTDEDGPPSSPSATSPPLVRSSSSNKFSSSPIPATRVADREDVGPSIMFASSPPRDRLTAGPSAPRESIYSRQPAAGAAAASPSDSPANSSPPSSNPSQTAIPLSFNDLPCRAQHLILNELIKSHSQKTAVTFTTLPTPIEGTWRDMAASESYVSDLDLMCDGLPPCLLVHSNSMTVTMNL</sequence>
<feature type="compositionally biased region" description="Low complexity" evidence="1">
    <location>
        <begin position="63"/>
        <end position="82"/>
    </location>
</feature>
<feature type="domain" description="SLC12A transporter C-terminal" evidence="2">
    <location>
        <begin position="166"/>
        <end position="229"/>
    </location>
</feature>
<dbReference type="GO" id="GO:0016020">
    <property type="term" value="C:membrane"/>
    <property type="evidence" value="ECO:0007669"/>
    <property type="project" value="InterPro"/>
</dbReference>
<dbReference type="OrthoDB" id="2020542at2759"/>
<name>A0A1B7NLL4_9EURO</name>
<protein>
    <recommendedName>
        <fullName evidence="2">SLC12A transporter C-terminal domain-containing protein</fullName>
    </recommendedName>
</protein>
<dbReference type="Proteomes" id="UP000091918">
    <property type="component" value="Unassembled WGS sequence"/>
</dbReference>
<gene>
    <name evidence="3" type="ORF">ACJ72_07966</name>
</gene>
<comment type="caution">
    <text evidence="3">The sequence shown here is derived from an EMBL/GenBank/DDBJ whole genome shotgun (WGS) entry which is preliminary data.</text>
</comment>
<organism evidence="3 4">
    <name type="scientific">Emergomyces africanus</name>
    <dbReference type="NCBI Taxonomy" id="1955775"/>
    <lineage>
        <taxon>Eukaryota</taxon>
        <taxon>Fungi</taxon>
        <taxon>Dikarya</taxon>
        <taxon>Ascomycota</taxon>
        <taxon>Pezizomycotina</taxon>
        <taxon>Eurotiomycetes</taxon>
        <taxon>Eurotiomycetidae</taxon>
        <taxon>Onygenales</taxon>
        <taxon>Ajellomycetaceae</taxon>
        <taxon>Emergomyces</taxon>
    </lineage>
</organism>
<dbReference type="EMBL" id="LGUA01002126">
    <property type="protein sequence ID" value="OAX77731.1"/>
    <property type="molecule type" value="Genomic_DNA"/>
</dbReference>